<feature type="region of interest" description="Disordered" evidence="2">
    <location>
        <begin position="1146"/>
        <end position="1290"/>
    </location>
</feature>
<feature type="compositionally biased region" description="Polar residues" evidence="2">
    <location>
        <begin position="1256"/>
        <end position="1266"/>
    </location>
</feature>
<feature type="region of interest" description="Disordered" evidence="2">
    <location>
        <begin position="913"/>
        <end position="1072"/>
    </location>
</feature>
<feature type="region of interest" description="Disordered" evidence="2">
    <location>
        <begin position="42"/>
        <end position="63"/>
    </location>
</feature>
<evidence type="ECO:0000256" key="2">
    <source>
        <dbReference type="SAM" id="MobiDB-lite"/>
    </source>
</evidence>
<feature type="compositionally biased region" description="Polar residues" evidence="2">
    <location>
        <begin position="1187"/>
        <end position="1206"/>
    </location>
</feature>
<feature type="non-terminal residue" evidence="4">
    <location>
        <position position="1"/>
    </location>
</feature>
<feature type="compositionally biased region" description="Basic and acidic residues" evidence="2">
    <location>
        <begin position="1161"/>
        <end position="1179"/>
    </location>
</feature>
<feature type="compositionally biased region" description="Basic and acidic residues" evidence="2">
    <location>
        <begin position="1512"/>
        <end position="1522"/>
    </location>
</feature>
<feature type="region of interest" description="Disordered" evidence="2">
    <location>
        <begin position="434"/>
        <end position="454"/>
    </location>
</feature>
<feature type="region of interest" description="Disordered" evidence="2">
    <location>
        <begin position="252"/>
        <end position="285"/>
    </location>
</feature>
<feature type="compositionally biased region" description="Basic and acidic residues" evidence="2">
    <location>
        <begin position="986"/>
        <end position="995"/>
    </location>
</feature>
<feature type="compositionally biased region" description="Basic and acidic residues" evidence="2">
    <location>
        <begin position="1540"/>
        <end position="1555"/>
    </location>
</feature>
<name>A0ABD0MM57_CIRMR</name>
<comment type="caution">
    <text evidence="4">The sequence shown here is derived from an EMBL/GenBank/DDBJ whole genome shotgun (WGS) entry which is preliminary data.</text>
</comment>
<feature type="compositionally biased region" description="Low complexity" evidence="2">
    <location>
        <begin position="313"/>
        <end position="327"/>
    </location>
</feature>
<feature type="region of interest" description="Disordered" evidence="2">
    <location>
        <begin position="302"/>
        <end position="349"/>
    </location>
</feature>
<evidence type="ECO:0000256" key="1">
    <source>
        <dbReference type="SAM" id="Coils"/>
    </source>
</evidence>
<feature type="compositionally biased region" description="Basic and acidic residues" evidence="2">
    <location>
        <begin position="1271"/>
        <end position="1280"/>
    </location>
</feature>
<feature type="compositionally biased region" description="Basic and acidic residues" evidence="2">
    <location>
        <begin position="780"/>
        <end position="805"/>
    </location>
</feature>
<feature type="compositionally biased region" description="Basic and acidic residues" evidence="2">
    <location>
        <begin position="651"/>
        <end position="682"/>
    </location>
</feature>
<feature type="compositionally biased region" description="Basic and acidic residues" evidence="2">
    <location>
        <begin position="1100"/>
        <end position="1110"/>
    </location>
</feature>
<organism evidence="4 5">
    <name type="scientific">Cirrhinus mrigala</name>
    <name type="common">Mrigala</name>
    <dbReference type="NCBI Taxonomy" id="683832"/>
    <lineage>
        <taxon>Eukaryota</taxon>
        <taxon>Metazoa</taxon>
        <taxon>Chordata</taxon>
        <taxon>Craniata</taxon>
        <taxon>Vertebrata</taxon>
        <taxon>Euteleostomi</taxon>
        <taxon>Actinopterygii</taxon>
        <taxon>Neopterygii</taxon>
        <taxon>Teleostei</taxon>
        <taxon>Ostariophysi</taxon>
        <taxon>Cypriniformes</taxon>
        <taxon>Cyprinidae</taxon>
        <taxon>Labeoninae</taxon>
        <taxon>Labeonini</taxon>
        <taxon>Cirrhinus</taxon>
    </lineage>
</organism>
<gene>
    <name evidence="4" type="ORF">M9458_054599</name>
</gene>
<feature type="compositionally biased region" description="Polar residues" evidence="2">
    <location>
        <begin position="1437"/>
        <end position="1448"/>
    </location>
</feature>
<feature type="compositionally biased region" description="Polar residues" evidence="2">
    <location>
        <begin position="276"/>
        <end position="285"/>
    </location>
</feature>
<feature type="compositionally biased region" description="Polar residues" evidence="2">
    <location>
        <begin position="1337"/>
        <end position="1348"/>
    </location>
</feature>
<reference evidence="4 5" key="1">
    <citation type="submission" date="2024-05" db="EMBL/GenBank/DDBJ databases">
        <title>Genome sequencing and assembly of Indian major carp, Cirrhinus mrigala (Hamilton, 1822).</title>
        <authorList>
            <person name="Mohindra V."/>
            <person name="Chowdhury L.M."/>
            <person name="Lal K."/>
            <person name="Jena J.K."/>
        </authorList>
    </citation>
    <scope>NUCLEOTIDE SEQUENCE [LARGE SCALE GENOMIC DNA]</scope>
    <source>
        <strain evidence="4">CM1030</strain>
        <tissue evidence="4">Blood</tissue>
    </source>
</reference>
<feature type="compositionally biased region" description="Polar residues" evidence="2">
    <location>
        <begin position="967"/>
        <end position="983"/>
    </location>
</feature>
<feature type="compositionally biased region" description="Basic residues" evidence="2">
    <location>
        <begin position="757"/>
        <end position="766"/>
    </location>
</feature>
<proteinExistence type="predicted"/>
<evidence type="ECO:0000259" key="3">
    <source>
        <dbReference type="Pfam" id="PF07744"/>
    </source>
</evidence>
<dbReference type="InterPro" id="IPR012921">
    <property type="entry name" value="SPOC_C"/>
</dbReference>
<feature type="region of interest" description="Disordered" evidence="2">
    <location>
        <begin position="651"/>
        <end position="894"/>
    </location>
</feature>
<feature type="compositionally biased region" description="Acidic residues" evidence="2">
    <location>
        <begin position="439"/>
        <end position="453"/>
    </location>
</feature>
<dbReference type="EMBL" id="JAMKFB020000306">
    <property type="protein sequence ID" value="KAL0150172.1"/>
    <property type="molecule type" value="Genomic_DNA"/>
</dbReference>
<feature type="compositionally biased region" description="Basic and acidic residues" evidence="2">
    <location>
        <begin position="844"/>
        <end position="858"/>
    </location>
</feature>
<feature type="region of interest" description="Disordered" evidence="2">
    <location>
        <begin position="1087"/>
        <end position="1110"/>
    </location>
</feature>
<feature type="compositionally biased region" description="Polar residues" evidence="2">
    <location>
        <begin position="913"/>
        <end position="922"/>
    </location>
</feature>
<dbReference type="PANTHER" id="PTHR11477:SF13">
    <property type="entry name" value="DEATH-INDUCER OBLITERATOR 1"/>
    <property type="match status" value="1"/>
</dbReference>
<feature type="compositionally biased region" description="Basic and acidic residues" evidence="2">
    <location>
        <begin position="8"/>
        <end position="27"/>
    </location>
</feature>
<feature type="coiled-coil region" evidence="1">
    <location>
        <begin position="524"/>
        <end position="558"/>
    </location>
</feature>
<dbReference type="PANTHER" id="PTHR11477">
    <property type="entry name" value="TRANSCRIPTION FACTOR S-II ZINC FINGER DOMAIN-CONTAINING PROTEIN"/>
    <property type="match status" value="1"/>
</dbReference>
<sequence>QLSTDGDPETKKPKMKMTKDDTEKEKPPWVVHVIEEALDSPALNSDIIESPASPSGEDKRSPYRTVPAGSVVICRPGVCLKATPASAPSKECDGISERDSSAPCVRTLARSHAKIYPHEAFASFAGPFVWLDSKDLPDTIHVGGRILPQTVWEYVDLIKTSEAKELSLIRFHPASDEEEVAYVSLFSYFNSRRRFGVVSNICKRIKDLYLIPLCSKQSMPAVLLPMEGPGLEEDHPNLLIGLAVCQKTKRPDGLPQDVAEKNSRSLTCSDGKETSDPTSLNDLGQHNIKTCDADTLLDSNPSASLPPVGLADPSCSASSLRAPSSLPGTSNPTPSVSAGPSKDSSDANPLQTILNTLFGQKKQPLDDTEISPLTDKVQICQQTCKDDDAVILNAAADDDDDDDRPYDPEEYDPALCNGAVVSFSPAGVLQPKIPSAVTYDDDDDRPYDPEEEYGAVASGDAVRNNASEVSETSAATSDVAYDPEDETMFEEMQNYLASNAIPHKSTISEHNVSHYKDNVSITTFSEQQKILEELNRQIEEQKRQLEEQTETLRLQKEAIGVSMAHFSVSKALMSPTQFDRDEEETFEDVPYCPIIHQNRDPRICRKTSQDVPFDDAECEAVGKEGAQKLLNAQEAEDVVLNKSLATKKEKLASDKAVPKEGSADTETAHPENTKSSHSEYAYKKRGSRRSALSTCRSSRRRAWHEHRSYHRDGASSRASRSVRSSKEVSDKHHRSRHSAGHLSRGRYSDKKGASSSSKKRHHHHHRDSSSPARYRRRPHYSTDSHASQRDKSSQDDSDQSRKTDQQEPGPPSEHNTKSSQLEPEQVPDGDSMRSAYASGPSVKVQDEATNGKDKHLAEVQHGATSNTKHETDQNQEFQMSPNPGVGCSQPPLIKSYDKNLSFSALSEIRENSLPSKMDSSTHGALLPTPCLHSGNTAHGATDLPSHRDIPAIQPSGIQTDVLHHSSRSPSTQLPHNQTDNFSDPGQIDHKRDEPSMQRPVYSRSETDKLHSGDYAQRAFRSRYRNSSQPDTDQFYSREPPQNKRGKFMHDADKTQSYTSHKQEGFSTGKFVHQKHPNHTLRRFPAEVTDQVHQSQPPRPDQSHECNFEESETARSCHKIYRSSMQGQNFHEDESVRFQQRESLLGPVPVHKGNFRPPNPREYLRPSTFDKSKPLRDHPSVMKRTSPRDANSSTFTNFGPRGQSSGFATYESLTKDPQPGPSQTLGSEDPPPRQCSFPQGIGSHRGSRQVMHDRTHLLNSTKQTSIPNVEGPSERQNDARDPPYPPSEHFHEGQSVFIRFPNNQTKVASRHASQQDVCELQSPDCHRTFAEDAETCFSRQAPTRSQDPATGTMHGQHEGQQHTEIKGQPRAFRGRRRGIGGPFYTRDHKNNAQIRGPCFDAPQQFLGQRKPSPDLHGRRRPAPQNCDGFDDHNETHSSDFPNYSTTTPTQFIKPQHQHLGQPPANLECQLRPSNVRPLRLSGPLLPTPPGGPIRQTVSRGLLDIRQGHVAKDVSGRCIHEEKPSTGSGFNPQQSDNSKSVIQEEQRVERESGHEEPCVQDSS</sequence>
<evidence type="ECO:0000313" key="5">
    <source>
        <dbReference type="Proteomes" id="UP001529510"/>
    </source>
</evidence>
<feature type="region of interest" description="Disordered" evidence="2">
    <location>
        <begin position="1512"/>
        <end position="1561"/>
    </location>
</feature>
<feature type="domain" description="Spen paralogue and orthologue SPOC C-terminal" evidence="3">
    <location>
        <begin position="135"/>
        <end position="244"/>
    </location>
</feature>
<accession>A0ABD0MM57</accession>
<evidence type="ECO:0000313" key="4">
    <source>
        <dbReference type="EMBL" id="KAL0150172.1"/>
    </source>
</evidence>
<keyword evidence="5" id="KW-1185">Reference proteome</keyword>
<feature type="compositionally biased region" description="Basic and acidic residues" evidence="2">
    <location>
        <begin position="1354"/>
        <end position="1366"/>
    </location>
</feature>
<feature type="compositionally biased region" description="Polar residues" evidence="2">
    <location>
        <begin position="1024"/>
        <end position="1034"/>
    </location>
</feature>
<feature type="compositionally biased region" description="Polar residues" evidence="2">
    <location>
        <begin position="1523"/>
        <end position="1539"/>
    </location>
</feature>
<feature type="compositionally biased region" description="Basic residues" evidence="2">
    <location>
        <begin position="697"/>
        <end position="709"/>
    </location>
</feature>
<feature type="compositionally biased region" description="Polar residues" evidence="2">
    <location>
        <begin position="328"/>
        <end position="338"/>
    </location>
</feature>
<keyword evidence="1" id="KW-0175">Coiled coil</keyword>
<dbReference type="Proteomes" id="UP001529510">
    <property type="component" value="Unassembled WGS sequence"/>
</dbReference>
<dbReference type="Pfam" id="PF07744">
    <property type="entry name" value="SPOC"/>
    <property type="match status" value="1"/>
</dbReference>
<protein>
    <recommendedName>
        <fullName evidence="3">Spen paralogue and orthologue SPOC C-terminal domain-containing protein</fullName>
    </recommendedName>
</protein>
<feature type="region of interest" description="Disordered" evidence="2">
    <location>
        <begin position="1337"/>
        <end position="1448"/>
    </location>
</feature>
<feature type="region of interest" description="Disordered" evidence="2">
    <location>
        <begin position="1"/>
        <end position="28"/>
    </location>
</feature>